<reference evidence="1 2" key="1">
    <citation type="submission" date="2023-09" db="EMBL/GenBank/DDBJ databases">
        <authorList>
            <person name="Rey-Velasco X."/>
        </authorList>
    </citation>
    <scope>NUCLEOTIDE SEQUENCE [LARGE SCALE GENOMIC DNA]</scope>
    <source>
        <strain evidence="1 2">W431</strain>
    </source>
</reference>
<sequence>MSTKNFADLQRMVMISNEEFLLDNPQSKTEVGLQTAMREEGFMADGVVIDQPSTSKRIVFHMHDNHPGVVGYASGYSDRASNTEMQSIELDKVSIAFIKEQMKNHF</sequence>
<accession>A0ABU3A5B4</accession>
<evidence type="ECO:0000313" key="1">
    <source>
        <dbReference type="EMBL" id="MDT0605365.1"/>
    </source>
</evidence>
<name>A0ABU3A5B4_9GAMM</name>
<gene>
    <name evidence="1" type="ORF">RM573_17315</name>
</gene>
<organism evidence="1 2">
    <name type="scientific">Thalassotalea castellviae</name>
    <dbReference type="NCBI Taxonomy" id="3075612"/>
    <lineage>
        <taxon>Bacteria</taxon>
        <taxon>Pseudomonadati</taxon>
        <taxon>Pseudomonadota</taxon>
        <taxon>Gammaproteobacteria</taxon>
        <taxon>Alteromonadales</taxon>
        <taxon>Colwelliaceae</taxon>
        <taxon>Thalassotalea</taxon>
    </lineage>
</organism>
<dbReference type="EMBL" id="JAVRIF010000014">
    <property type="protein sequence ID" value="MDT0605365.1"/>
    <property type="molecule type" value="Genomic_DNA"/>
</dbReference>
<protein>
    <submittedName>
        <fullName evidence="1">Uncharacterized protein</fullName>
    </submittedName>
</protein>
<dbReference type="RefSeq" id="WP_311585077.1">
    <property type="nucleotide sequence ID" value="NZ_JAVRIF010000014.1"/>
</dbReference>
<proteinExistence type="predicted"/>
<dbReference type="Proteomes" id="UP001266357">
    <property type="component" value="Unassembled WGS sequence"/>
</dbReference>
<comment type="caution">
    <text evidence="1">The sequence shown here is derived from an EMBL/GenBank/DDBJ whole genome shotgun (WGS) entry which is preliminary data.</text>
</comment>
<keyword evidence="2" id="KW-1185">Reference proteome</keyword>
<evidence type="ECO:0000313" key="2">
    <source>
        <dbReference type="Proteomes" id="UP001266357"/>
    </source>
</evidence>